<name>W7DWJ7_9LIST</name>
<accession>W7DWJ7</accession>
<gene>
    <name evidence="1" type="ORF">MCOL2_12962</name>
</gene>
<dbReference type="PATRIC" id="fig|1265822.4.peg.2633"/>
<evidence type="ECO:0000313" key="2">
    <source>
        <dbReference type="Proteomes" id="UP000019241"/>
    </source>
</evidence>
<dbReference type="Proteomes" id="UP000019241">
    <property type="component" value="Unassembled WGS sequence"/>
</dbReference>
<protein>
    <submittedName>
        <fullName evidence="1">Decarboxylase</fullName>
    </submittedName>
</protein>
<reference evidence="1 2" key="1">
    <citation type="submission" date="2012-12" db="EMBL/GenBank/DDBJ databases">
        <title>Novel taxa of Listeriaceae from agricultural environments in the United States.</title>
        <authorList>
            <person name="den Bakker H.C."/>
            <person name="Allred A."/>
            <person name="Warchocki S."/>
            <person name="Wright E.M."/>
            <person name="Burrell A."/>
            <person name="Nightingale K.K."/>
            <person name="Kephart D."/>
            <person name="Wiedmann M."/>
        </authorList>
    </citation>
    <scope>NUCLEOTIDE SEQUENCE [LARGE SCALE GENOMIC DNA]</scope>
    <source>
        <strain evidence="1 2">FSL S10-1203</strain>
    </source>
</reference>
<dbReference type="AlphaFoldDB" id="W7DWJ7"/>
<evidence type="ECO:0000313" key="1">
    <source>
        <dbReference type="EMBL" id="EUJ52515.1"/>
    </source>
</evidence>
<organism evidence="1 2">
    <name type="scientific">Listeria fleischmannii FSL S10-1203</name>
    <dbReference type="NCBI Taxonomy" id="1265822"/>
    <lineage>
        <taxon>Bacteria</taxon>
        <taxon>Bacillati</taxon>
        <taxon>Bacillota</taxon>
        <taxon>Bacilli</taxon>
        <taxon>Bacillales</taxon>
        <taxon>Listeriaceae</taxon>
        <taxon>Listeria</taxon>
    </lineage>
</organism>
<sequence>MFYDKMVEDGFLSLEDRANILFSDNFAEIETFISNYKATSIRQY</sequence>
<comment type="caution">
    <text evidence="1">The sequence shown here is derived from an EMBL/GenBank/DDBJ whole genome shotgun (WGS) entry which is preliminary data.</text>
</comment>
<dbReference type="EMBL" id="AODM01000043">
    <property type="protein sequence ID" value="EUJ52515.1"/>
    <property type="molecule type" value="Genomic_DNA"/>
</dbReference>
<proteinExistence type="predicted"/>